<proteinExistence type="predicted"/>
<dbReference type="GeneID" id="66115367"/>
<evidence type="ECO:0000256" key="1">
    <source>
        <dbReference type="SAM" id="MobiDB-lite"/>
    </source>
</evidence>
<evidence type="ECO:0000313" key="3">
    <source>
        <dbReference type="Proteomes" id="UP000790833"/>
    </source>
</evidence>
<gene>
    <name evidence="2" type="ORF">KQ657_001993</name>
</gene>
<feature type="compositionally biased region" description="Basic and acidic residues" evidence="1">
    <location>
        <begin position="19"/>
        <end position="36"/>
    </location>
</feature>
<dbReference type="Pfam" id="PF08315">
    <property type="entry name" value="cwf18"/>
    <property type="match status" value="1"/>
</dbReference>
<dbReference type="EMBL" id="JAHMUF010000019">
    <property type="protein sequence ID" value="KAG7192274.1"/>
    <property type="molecule type" value="Genomic_DNA"/>
</dbReference>
<protein>
    <submittedName>
        <fullName evidence="2">Uncharacterized protein</fullName>
    </submittedName>
</protein>
<feature type="region of interest" description="Disordered" evidence="1">
    <location>
        <begin position="19"/>
        <end position="47"/>
    </location>
</feature>
<dbReference type="InterPro" id="IPR013169">
    <property type="entry name" value="mRNA_splic_Cwf18-like"/>
</dbReference>
<reference evidence="2" key="1">
    <citation type="submission" date="2021-03" db="EMBL/GenBank/DDBJ databases">
        <authorList>
            <person name="Palmer J.M."/>
        </authorList>
    </citation>
    <scope>NUCLEOTIDE SEQUENCE</scope>
    <source>
        <strain evidence="2">ARV_011</strain>
    </source>
</reference>
<comment type="caution">
    <text evidence="2">The sequence shown here is derived from an EMBL/GenBank/DDBJ whole genome shotgun (WGS) entry which is preliminary data.</text>
</comment>
<dbReference type="Proteomes" id="UP000790833">
    <property type="component" value="Unassembled WGS sequence"/>
</dbReference>
<name>A0A9P7V6P1_9ASCO</name>
<dbReference type="AlphaFoldDB" id="A0A9P7V6P1"/>
<accession>A0A9P7V6P1</accession>
<dbReference type="RefSeq" id="XP_043047824.1">
    <property type="nucleotide sequence ID" value="XM_043192769.1"/>
</dbReference>
<evidence type="ECO:0000313" key="2">
    <source>
        <dbReference type="EMBL" id="KAG7192274.1"/>
    </source>
</evidence>
<keyword evidence="3" id="KW-1185">Reference proteome</keyword>
<sequence>MSEIDEKLNARLARIEELRRKRRQNKGEDDSNDDSRAVPQVELPTIAKEGLVETEITGTVEKPEPITIGPNETVEAVALRIQQQELQRIESLASESMNEVVHKSDNKHNEDMKRDIEGYLRLAKLRTNQALAETLRYVESTKQ</sequence>
<organism evidence="2 3">
    <name type="scientific">Scheffersomyces spartinae</name>
    <dbReference type="NCBI Taxonomy" id="45513"/>
    <lineage>
        <taxon>Eukaryota</taxon>
        <taxon>Fungi</taxon>
        <taxon>Dikarya</taxon>
        <taxon>Ascomycota</taxon>
        <taxon>Saccharomycotina</taxon>
        <taxon>Pichiomycetes</taxon>
        <taxon>Debaryomycetaceae</taxon>
        <taxon>Scheffersomyces</taxon>
    </lineage>
</organism>